<dbReference type="InterPro" id="IPR011782">
    <property type="entry name" value="Pept_S1C_Do"/>
</dbReference>
<keyword evidence="7" id="KW-0732">Signal</keyword>
<dbReference type="SMART" id="SM00228">
    <property type="entry name" value="PDZ"/>
    <property type="match status" value="2"/>
</dbReference>
<dbReference type="SUPFAM" id="SSF50494">
    <property type="entry name" value="Trypsin-like serine proteases"/>
    <property type="match status" value="1"/>
</dbReference>
<dbReference type="EMBL" id="WNDX01000055">
    <property type="protein sequence ID" value="KAF1043711.1"/>
    <property type="molecule type" value="Genomic_DNA"/>
</dbReference>
<evidence type="ECO:0000313" key="19">
    <source>
        <dbReference type="Proteomes" id="UP000462435"/>
    </source>
</evidence>
<comment type="caution">
    <text evidence="18">The sequence shown here is derived from an EMBL/GenBank/DDBJ whole genome shotgun (WGS) entry which is preliminary data.</text>
</comment>
<dbReference type="Gene3D" id="2.30.42.10">
    <property type="match status" value="2"/>
</dbReference>
<dbReference type="InterPro" id="IPR041489">
    <property type="entry name" value="PDZ_6"/>
</dbReference>
<evidence type="ECO:0000256" key="11">
    <source>
        <dbReference type="ARBA" id="ARBA00022825"/>
    </source>
</evidence>
<feature type="domain" description="PDZ" evidence="17">
    <location>
        <begin position="288"/>
        <end position="352"/>
    </location>
</feature>
<evidence type="ECO:0000256" key="12">
    <source>
        <dbReference type="ARBA" id="ARBA00023016"/>
    </source>
</evidence>
<evidence type="ECO:0000256" key="15">
    <source>
        <dbReference type="PIRSR" id="PIRSR611782-2"/>
    </source>
</evidence>
<feature type="binding site" evidence="15">
    <location>
        <position position="141"/>
    </location>
    <ligand>
        <name>substrate</name>
    </ligand>
</feature>
<dbReference type="GO" id="GO:0004252">
    <property type="term" value="F:serine-type endopeptidase activity"/>
    <property type="evidence" value="ECO:0007669"/>
    <property type="project" value="InterPro"/>
</dbReference>
<comment type="subcellular location">
    <subcellularLocation>
        <location evidence="2">Periplasm</location>
    </subcellularLocation>
</comment>
<dbReference type="GO" id="GO:0006508">
    <property type="term" value="P:proteolysis"/>
    <property type="evidence" value="ECO:0007669"/>
    <property type="project" value="UniProtKB-KW"/>
</dbReference>
<dbReference type="InterPro" id="IPR009003">
    <property type="entry name" value="Peptidase_S1_PA"/>
</dbReference>
<proteinExistence type="inferred from homology"/>
<keyword evidence="16" id="KW-1133">Transmembrane helix</keyword>
<evidence type="ECO:0000313" key="18">
    <source>
        <dbReference type="EMBL" id="KAF1043711.1"/>
    </source>
</evidence>
<dbReference type="InterPro" id="IPR001478">
    <property type="entry name" value="PDZ"/>
</dbReference>
<evidence type="ECO:0000256" key="14">
    <source>
        <dbReference type="PIRSR" id="PIRSR611782-1"/>
    </source>
</evidence>
<keyword evidence="6 18" id="KW-0645">Protease</keyword>
<dbReference type="PROSITE" id="PS50106">
    <property type="entry name" value="PDZ"/>
    <property type="match status" value="2"/>
</dbReference>
<feature type="active site" description="Charge relay system" evidence="14">
    <location>
        <position position="244"/>
    </location>
</feature>
<feature type="domain" description="PDZ" evidence="17">
    <location>
        <begin position="397"/>
        <end position="483"/>
    </location>
</feature>
<feature type="binding site" evidence="15">
    <location>
        <position position="171"/>
    </location>
    <ligand>
        <name>substrate</name>
    </ligand>
</feature>
<dbReference type="PANTHER" id="PTHR22939">
    <property type="entry name" value="SERINE PROTEASE FAMILY S1C HTRA-RELATED"/>
    <property type="match status" value="1"/>
</dbReference>
<dbReference type="NCBIfam" id="TIGR02037">
    <property type="entry name" value="degP_htrA_DO"/>
    <property type="match status" value="1"/>
</dbReference>
<sequence length="493" mass="51412">MSRRVVFLRNTLAVMIAAVVGGSYVYFRGADLPSAHAAAINTPLVASNTAPASPAGPVVAAATDFSGIVERAGPAVVNISVTGKARKVADEDDSGDPDDPLAQFFKRFGPQLQMPRQPQIMHGLGSGFIISPDGLILTNAHVVDSAQEVVVKLTDRREFKAKVLGVDKQSDIAVIRIEAKNLPTVQIGDPSRVKVGEPVLAIGSPYGFDNTATAGIVSAKSRSLPDDNYVPFLQTDVAVNPGNSGGPLFNLRGEVIGINSQIYSQTGGYQGLSFAIPIDVAMKVEQQLAQHGKVTRGRLGVSVQDLNQALSESFGLKRAQGALVSSVEKGSPADKAGLQPGDVILSFNGHAIDHSVDLPTLVADTAPGSSQPLEVMRAGKVRTMSVTVGEMKQAKNDAPANKAENPGRLGLAVRPLDKDEQKQLGGQNGLLVEDVNGPAAVAGIQSGDVILALNGSPVTSVAQLRKLASEAGKSVALLVERGDEKIFVPLTLN</sequence>
<dbReference type="SUPFAM" id="SSF50156">
    <property type="entry name" value="PDZ domain-like"/>
    <property type="match status" value="2"/>
</dbReference>
<keyword evidence="12" id="KW-0346">Stress response</keyword>
<evidence type="ECO:0000259" key="17">
    <source>
        <dbReference type="PROSITE" id="PS50106"/>
    </source>
</evidence>
<keyword evidence="9" id="KW-0574">Periplasm</keyword>
<dbReference type="CDD" id="cd10839">
    <property type="entry name" value="cpPDZ1_DegP-like"/>
    <property type="match status" value="1"/>
</dbReference>
<dbReference type="Proteomes" id="UP000462435">
    <property type="component" value="Unassembled WGS sequence"/>
</dbReference>
<dbReference type="InterPro" id="IPR036034">
    <property type="entry name" value="PDZ_sf"/>
</dbReference>
<dbReference type="Gene3D" id="2.40.10.120">
    <property type="match status" value="1"/>
</dbReference>
<evidence type="ECO:0000256" key="5">
    <source>
        <dbReference type="ARBA" id="ARBA00013958"/>
    </source>
</evidence>
<feature type="binding site" evidence="15">
    <location>
        <begin position="242"/>
        <end position="244"/>
    </location>
    <ligand>
        <name>substrate</name>
    </ligand>
</feature>
<dbReference type="Pfam" id="PF13180">
    <property type="entry name" value="PDZ_2"/>
    <property type="match status" value="1"/>
</dbReference>
<dbReference type="GO" id="GO:0042597">
    <property type="term" value="C:periplasmic space"/>
    <property type="evidence" value="ECO:0007669"/>
    <property type="project" value="UniProtKB-SubCell"/>
</dbReference>
<evidence type="ECO:0000256" key="3">
    <source>
        <dbReference type="ARBA" id="ARBA00010541"/>
    </source>
</evidence>
<name>A0A7V8JUJ0_9BURK</name>
<dbReference type="Pfam" id="PF13365">
    <property type="entry name" value="Trypsin_2"/>
    <property type="match status" value="1"/>
</dbReference>
<comment type="catalytic activity">
    <reaction evidence="1">
        <text>Acts on substrates that are at least partially unfolded. The cleavage site P1 residue is normally between a pair of hydrophobic residues, such as Val-|-Val.</text>
        <dbReference type="EC" id="3.4.21.107"/>
    </reaction>
</comment>
<protein>
    <recommendedName>
        <fullName evidence="5">Probable periplasmic serine endoprotease DegP-like</fullName>
        <ecNumber evidence="4">3.4.21.107</ecNumber>
    </recommendedName>
    <alternativeName>
        <fullName evidence="13">Protease Do</fullName>
    </alternativeName>
</protein>
<accession>A0A7V8JUJ0</accession>
<evidence type="ECO:0000256" key="4">
    <source>
        <dbReference type="ARBA" id="ARBA00013035"/>
    </source>
</evidence>
<dbReference type="AlphaFoldDB" id="A0A7V8JUJ0"/>
<feature type="transmembrane region" description="Helical" evidence="16">
    <location>
        <begin position="7"/>
        <end position="27"/>
    </location>
</feature>
<evidence type="ECO:0000256" key="2">
    <source>
        <dbReference type="ARBA" id="ARBA00004418"/>
    </source>
</evidence>
<keyword evidence="16" id="KW-0472">Membrane</keyword>
<feature type="active site" description="Charge relay system" evidence="14">
    <location>
        <position position="171"/>
    </location>
</feature>
<keyword evidence="10" id="KW-0378">Hydrolase</keyword>
<comment type="similarity">
    <text evidence="3">Belongs to the peptidase S1C family.</text>
</comment>
<dbReference type="EC" id="3.4.21.107" evidence="4"/>
<dbReference type="PRINTS" id="PR00834">
    <property type="entry name" value="PROTEASES2C"/>
</dbReference>
<dbReference type="InterPro" id="IPR001940">
    <property type="entry name" value="Peptidase_S1C"/>
</dbReference>
<reference evidence="19" key="1">
    <citation type="journal article" date="2020" name="MBio">
        <title>Horizontal gene transfer to a defensive symbiont with a reduced genome amongst a multipartite beetle microbiome.</title>
        <authorList>
            <person name="Waterworth S.C."/>
            <person name="Florez L.V."/>
            <person name="Rees E.R."/>
            <person name="Hertweck C."/>
            <person name="Kaltenpoth M."/>
            <person name="Kwan J.C."/>
        </authorList>
    </citation>
    <scope>NUCLEOTIDE SEQUENCE [LARGE SCALE GENOMIC DNA]</scope>
</reference>
<evidence type="ECO:0000256" key="7">
    <source>
        <dbReference type="ARBA" id="ARBA00022729"/>
    </source>
</evidence>
<gene>
    <name evidence="18" type="primary">degQ_2</name>
    <name evidence="18" type="ORF">GAK35_02088</name>
</gene>
<keyword evidence="16" id="KW-0812">Transmembrane</keyword>
<evidence type="ECO:0000256" key="10">
    <source>
        <dbReference type="ARBA" id="ARBA00022801"/>
    </source>
</evidence>
<evidence type="ECO:0000256" key="1">
    <source>
        <dbReference type="ARBA" id="ARBA00001772"/>
    </source>
</evidence>
<dbReference type="PANTHER" id="PTHR22939:SF130">
    <property type="entry name" value="PERIPLASMIC SERINE ENDOPROTEASE DEGP-LIKE-RELATED"/>
    <property type="match status" value="1"/>
</dbReference>
<evidence type="ECO:0000256" key="9">
    <source>
        <dbReference type="ARBA" id="ARBA00022764"/>
    </source>
</evidence>
<dbReference type="Pfam" id="PF17820">
    <property type="entry name" value="PDZ_6"/>
    <property type="match status" value="1"/>
</dbReference>
<evidence type="ECO:0000256" key="13">
    <source>
        <dbReference type="ARBA" id="ARBA00032850"/>
    </source>
</evidence>
<evidence type="ECO:0000256" key="6">
    <source>
        <dbReference type="ARBA" id="ARBA00022670"/>
    </source>
</evidence>
<keyword evidence="8" id="KW-0677">Repeat</keyword>
<evidence type="ECO:0000256" key="8">
    <source>
        <dbReference type="ARBA" id="ARBA00022737"/>
    </source>
</evidence>
<feature type="active site" description="Charge relay system" evidence="14">
    <location>
        <position position="141"/>
    </location>
</feature>
<keyword evidence="11" id="KW-0720">Serine protease</keyword>
<evidence type="ECO:0000256" key="16">
    <source>
        <dbReference type="SAM" id="Phobius"/>
    </source>
</evidence>
<organism evidence="18 19">
    <name type="scientific">Herbaspirillum frisingense</name>
    <dbReference type="NCBI Taxonomy" id="92645"/>
    <lineage>
        <taxon>Bacteria</taxon>
        <taxon>Pseudomonadati</taxon>
        <taxon>Pseudomonadota</taxon>
        <taxon>Betaproteobacteria</taxon>
        <taxon>Burkholderiales</taxon>
        <taxon>Oxalobacteraceae</taxon>
        <taxon>Herbaspirillum</taxon>
    </lineage>
</organism>